<dbReference type="SUPFAM" id="SSF52540">
    <property type="entry name" value="P-loop containing nucleoside triphosphate hydrolases"/>
    <property type="match status" value="1"/>
</dbReference>
<evidence type="ECO:0000313" key="5">
    <source>
        <dbReference type="EMBL" id="MDM5147967.1"/>
    </source>
</evidence>
<dbReference type="PROSITE" id="PS50893">
    <property type="entry name" value="ABC_TRANSPORTER_2"/>
    <property type="match status" value="1"/>
</dbReference>
<keyword evidence="3 5" id="KW-0067">ATP-binding</keyword>
<evidence type="ECO:0000313" key="6">
    <source>
        <dbReference type="Proteomes" id="UP001168167"/>
    </source>
</evidence>
<keyword evidence="2" id="KW-0547">Nucleotide-binding</keyword>
<sequence length="255" mass="28012">MNINAPMLEVRKVTKQFGGLTALNQVSFSIKKGEIRGLIGPNGAGKSTMFKNIAGFYKPTSGDILYQGQSIVGNSPYAIAESGIVRTFQETTLFSELTVHENTMIGCHKYAKINLLEAIFRLNKDKQKTARERVTEILNFMGLEERQHQLASELPLGSQRALALSIALVSKPEIILMDEPFAGMNPEETSQMMMLTRKVQQSGVTIVLVEHDMKAVMGLCDSLTVLNFGQLLAEGSPEEICNNEKVIEAYLGGAK</sequence>
<name>A0ABT7QMS4_9GAMM</name>
<evidence type="ECO:0000256" key="2">
    <source>
        <dbReference type="ARBA" id="ARBA00022741"/>
    </source>
</evidence>
<feature type="domain" description="ABC transporter" evidence="4">
    <location>
        <begin position="8"/>
        <end position="253"/>
    </location>
</feature>
<dbReference type="Pfam" id="PF12399">
    <property type="entry name" value="BCA_ABC_TP_C"/>
    <property type="match status" value="1"/>
</dbReference>
<keyword evidence="6" id="KW-1185">Reference proteome</keyword>
<organism evidence="5 6">
    <name type="scientific">Candidatus Doriopsillibacter californiensis</name>
    <dbReference type="NCBI Taxonomy" id="2970740"/>
    <lineage>
        <taxon>Bacteria</taxon>
        <taxon>Pseudomonadati</taxon>
        <taxon>Pseudomonadota</taxon>
        <taxon>Gammaproteobacteria</taxon>
        <taxon>Candidatus Tethybacterales</taxon>
        <taxon>Candidatus Persebacteraceae</taxon>
        <taxon>Candidatus Doriopsillibacter</taxon>
    </lineage>
</organism>
<evidence type="ECO:0000256" key="3">
    <source>
        <dbReference type="ARBA" id="ARBA00022840"/>
    </source>
</evidence>
<evidence type="ECO:0000256" key="1">
    <source>
        <dbReference type="ARBA" id="ARBA00022448"/>
    </source>
</evidence>
<dbReference type="Gene3D" id="3.40.50.300">
    <property type="entry name" value="P-loop containing nucleotide triphosphate hydrolases"/>
    <property type="match status" value="1"/>
</dbReference>
<dbReference type="InterPro" id="IPR027417">
    <property type="entry name" value="P-loop_NTPase"/>
</dbReference>
<dbReference type="InterPro" id="IPR051120">
    <property type="entry name" value="ABC_AA/LPS_Transport"/>
</dbReference>
<dbReference type="PANTHER" id="PTHR45772">
    <property type="entry name" value="CONSERVED COMPONENT OF ABC TRANSPORTER FOR NATURAL AMINO ACIDS-RELATED"/>
    <property type="match status" value="1"/>
</dbReference>
<dbReference type="Pfam" id="PF00005">
    <property type="entry name" value="ABC_tran"/>
    <property type="match status" value="1"/>
</dbReference>
<proteinExistence type="predicted"/>
<protein>
    <submittedName>
        <fullName evidence="5">ABC transporter ATP-binding protein</fullName>
    </submittedName>
</protein>
<dbReference type="SMART" id="SM00382">
    <property type="entry name" value="AAA"/>
    <property type="match status" value="1"/>
</dbReference>
<dbReference type="GO" id="GO:0005524">
    <property type="term" value="F:ATP binding"/>
    <property type="evidence" value="ECO:0007669"/>
    <property type="project" value="UniProtKB-KW"/>
</dbReference>
<dbReference type="InterPro" id="IPR003593">
    <property type="entry name" value="AAA+_ATPase"/>
</dbReference>
<accession>A0ABT7QMS4</accession>
<dbReference type="InterPro" id="IPR032823">
    <property type="entry name" value="BCA_ABC_TP_C"/>
</dbReference>
<comment type="caution">
    <text evidence="5">The sequence shown here is derived from an EMBL/GenBank/DDBJ whole genome shotgun (WGS) entry which is preliminary data.</text>
</comment>
<dbReference type="InterPro" id="IPR003439">
    <property type="entry name" value="ABC_transporter-like_ATP-bd"/>
</dbReference>
<reference evidence="5" key="2">
    <citation type="journal article" date="2023" name="Microbiome">
        <title>Synthase-selected sorting approach identifies a beta-lactone synthase in a nudibranch symbiotic bacterium.</title>
        <authorList>
            <person name="Dzunkova M."/>
            <person name="La Clair J.J."/>
            <person name="Tyml T."/>
            <person name="Doud D."/>
            <person name="Schulz F."/>
            <person name="Piquer-Esteban S."/>
            <person name="Porcel Sanchis D."/>
            <person name="Osborn A."/>
            <person name="Robinson D."/>
            <person name="Louie K.B."/>
            <person name="Bowen B.P."/>
            <person name="Bowers R.M."/>
            <person name="Lee J."/>
            <person name="Arnau V."/>
            <person name="Diaz-Villanueva W."/>
            <person name="Stepanauskas R."/>
            <person name="Gosliner T."/>
            <person name="Date S.V."/>
            <person name="Northen T.R."/>
            <person name="Cheng J.F."/>
            <person name="Burkart M.D."/>
            <person name="Woyke T."/>
        </authorList>
    </citation>
    <scope>NUCLEOTIDE SEQUENCE</scope>
    <source>
        <strain evidence="5">Df01</strain>
    </source>
</reference>
<reference evidence="5" key="1">
    <citation type="submission" date="2022-08" db="EMBL/GenBank/DDBJ databases">
        <authorList>
            <person name="Dzunkova M."/>
            <person name="La Clair J."/>
            <person name="Tyml T."/>
            <person name="Doud D."/>
            <person name="Schulz F."/>
            <person name="Piquer S."/>
            <person name="Porcel Sanchis D."/>
            <person name="Osborn A."/>
            <person name="Robinson D."/>
            <person name="Louie K.B."/>
            <person name="Bowen B.P."/>
            <person name="Bowers R."/>
            <person name="Lee J."/>
            <person name="Arnau Llombart V."/>
            <person name="Diaz Villanueva W."/>
            <person name="Gosliner T."/>
            <person name="Northen T."/>
            <person name="Cheng J.-F."/>
            <person name="Burkart M.D."/>
            <person name="Woyke T."/>
        </authorList>
    </citation>
    <scope>NUCLEOTIDE SEQUENCE</scope>
    <source>
        <strain evidence="5">Df01</strain>
    </source>
</reference>
<gene>
    <name evidence="5" type="ORF">NQX30_06245</name>
</gene>
<dbReference type="Proteomes" id="UP001168167">
    <property type="component" value="Unassembled WGS sequence"/>
</dbReference>
<dbReference type="CDD" id="cd03219">
    <property type="entry name" value="ABC_Mj1267_LivG_branched"/>
    <property type="match status" value="1"/>
</dbReference>
<keyword evidence="1" id="KW-0813">Transport</keyword>
<evidence type="ECO:0000259" key="4">
    <source>
        <dbReference type="PROSITE" id="PS50893"/>
    </source>
</evidence>
<dbReference type="EMBL" id="JANQAO010000003">
    <property type="protein sequence ID" value="MDM5147967.1"/>
    <property type="molecule type" value="Genomic_DNA"/>
</dbReference>